<name>A0A1M4VK38_9GAMM</name>
<dbReference type="InterPro" id="IPR011051">
    <property type="entry name" value="RmlC_Cupin_sf"/>
</dbReference>
<proteinExistence type="predicted"/>
<dbReference type="AlphaFoldDB" id="A0A1M4VK38"/>
<reference evidence="2" key="1">
    <citation type="submission" date="2016-11" db="EMBL/GenBank/DDBJ databases">
        <authorList>
            <person name="Varghese N."/>
            <person name="Submissions S."/>
        </authorList>
    </citation>
    <scope>NUCLEOTIDE SEQUENCE [LARGE SCALE GENOMIC DNA]</scope>
    <source>
        <strain evidence="2">DSM 14834</strain>
    </source>
</reference>
<dbReference type="STRING" id="213588.SAMN02745204_00962"/>
<dbReference type="SUPFAM" id="SSF51182">
    <property type="entry name" value="RmlC-like cupins"/>
    <property type="match status" value="1"/>
</dbReference>
<dbReference type="Proteomes" id="UP000242857">
    <property type="component" value="Unassembled WGS sequence"/>
</dbReference>
<evidence type="ECO:0000313" key="1">
    <source>
        <dbReference type="EMBL" id="SHE69416.1"/>
    </source>
</evidence>
<dbReference type="Pfam" id="PF05962">
    <property type="entry name" value="HutD"/>
    <property type="match status" value="1"/>
</dbReference>
<organism evidence="1 2">
    <name type="scientific">Thermomonas hydrothermalis</name>
    <dbReference type="NCBI Taxonomy" id="213588"/>
    <lineage>
        <taxon>Bacteria</taxon>
        <taxon>Pseudomonadati</taxon>
        <taxon>Pseudomonadota</taxon>
        <taxon>Gammaproteobacteria</taxon>
        <taxon>Lysobacterales</taxon>
        <taxon>Lysobacteraceae</taxon>
        <taxon>Thermomonas</taxon>
    </lineage>
</organism>
<protein>
    <submittedName>
        <fullName evidence="1">HutD protein</fullName>
    </submittedName>
</protein>
<dbReference type="InterPro" id="IPR010282">
    <property type="entry name" value="Uncharacterised_HutD/Ves"/>
</dbReference>
<sequence length="212" mass="22599">MNTVCDVRCAARPGASLAPLHVLRADECPRVPVDGGAGWETTILSGEGGAAPAMHLVQWELSGDAVLPAESHRDRLLVLLAGQQLQVNDGYVHRLQVPLGMARCAGDRPLQVLLPDGPCRVLDVTWPHGQCDVQCWQRSLAGSMVLFSAIRESWLVFLLEGAITLDTGKGEQTLAPGDGVILTGGSAGHIHRHVLHGSGSVLLLWCKHYGMA</sequence>
<accession>A0A1M4VK38</accession>
<gene>
    <name evidence="1" type="ORF">SAMN02745204_00962</name>
</gene>
<dbReference type="RefSeq" id="WP_084602351.1">
    <property type="nucleotide sequence ID" value="NZ_FQUK01000011.1"/>
</dbReference>
<dbReference type="OrthoDB" id="9800082at2"/>
<dbReference type="EMBL" id="FQUK01000011">
    <property type="protein sequence ID" value="SHE69416.1"/>
    <property type="molecule type" value="Genomic_DNA"/>
</dbReference>
<evidence type="ECO:0000313" key="2">
    <source>
        <dbReference type="Proteomes" id="UP000242857"/>
    </source>
</evidence>
<keyword evidence="2" id="KW-1185">Reference proteome</keyword>